<evidence type="ECO:0000313" key="4">
    <source>
        <dbReference type="EMBL" id="TKR72738.1"/>
    </source>
</evidence>
<evidence type="ECO:0000259" key="3">
    <source>
        <dbReference type="PROSITE" id="PS50202"/>
    </source>
</evidence>
<evidence type="ECO:0000256" key="1">
    <source>
        <dbReference type="RuleBase" id="RU003425"/>
    </source>
</evidence>
<feature type="region of interest" description="Disordered" evidence="2">
    <location>
        <begin position="164"/>
        <end position="211"/>
    </location>
</feature>
<feature type="region of interest" description="Disordered" evidence="2">
    <location>
        <begin position="1"/>
        <end position="20"/>
    </location>
</feature>
<gene>
    <name evidence="4" type="ORF">L596_020144</name>
</gene>
<dbReference type="EMBL" id="AZBU02000006">
    <property type="protein sequence ID" value="TKR72738.1"/>
    <property type="molecule type" value="Genomic_DNA"/>
</dbReference>
<dbReference type="PROSITE" id="PS50202">
    <property type="entry name" value="MSP"/>
    <property type="match status" value="1"/>
</dbReference>
<keyword evidence="5" id="KW-1185">Reference proteome</keyword>
<dbReference type="InterPro" id="IPR000535">
    <property type="entry name" value="MSP_dom"/>
</dbReference>
<reference evidence="4 5" key="2">
    <citation type="journal article" date="2019" name="G3 (Bethesda)">
        <title>Hybrid Assembly of the Genome of the Entomopathogenic Nematode Steinernema carpocapsae Identifies the X-Chromosome.</title>
        <authorList>
            <person name="Serra L."/>
            <person name="Macchietto M."/>
            <person name="Macias-Munoz A."/>
            <person name="McGill C.J."/>
            <person name="Rodriguez I.M."/>
            <person name="Rodriguez B."/>
            <person name="Murad R."/>
            <person name="Mortazavi A."/>
        </authorList>
    </citation>
    <scope>NUCLEOTIDE SEQUENCE [LARGE SCALE GENOMIC DNA]</scope>
    <source>
        <strain evidence="4 5">ALL</strain>
    </source>
</reference>
<dbReference type="OrthoDB" id="5855827at2759"/>
<comment type="caution">
    <text evidence="4">The sequence shown here is derived from an EMBL/GenBank/DDBJ whole genome shotgun (WGS) entry which is preliminary data.</text>
</comment>
<dbReference type="InterPro" id="IPR008962">
    <property type="entry name" value="PapD-like_sf"/>
</dbReference>
<protein>
    <recommendedName>
        <fullName evidence="1">Major sperm protein</fullName>
    </recommendedName>
</protein>
<feature type="domain" description="MSP" evidence="3">
    <location>
        <begin position="45"/>
        <end position="162"/>
    </location>
</feature>
<organism evidence="4 5">
    <name type="scientific">Steinernema carpocapsae</name>
    <name type="common">Entomopathogenic nematode</name>
    <dbReference type="NCBI Taxonomy" id="34508"/>
    <lineage>
        <taxon>Eukaryota</taxon>
        <taxon>Metazoa</taxon>
        <taxon>Ecdysozoa</taxon>
        <taxon>Nematoda</taxon>
        <taxon>Chromadorea</taxon>
        <taxon>Rhabditida</taxon>
        <taxon>Tylenchina</taxon>
        <taxon>Panagrolaimomorpha</taxon>
        <taxon>Strongyloidoidea</taxon>
        <taxon>Steinernematidae</taxon>
        <taxon>Steinernema</taxon>
    </lineage>
</organism>
<comment type="function">
    <text evidence="1">Central component in molecular interactions underlying sperm crawling. Forms an extensive filament system that extends from sperm villipoda, along the leading edge of the pseudopod.</text>
</comment>
<reference evidence="4 5" key="1">
    <citation type="journal article" date="2015" name="Genome Biol.">
        <title>Comparative genomics of Steinernema reveals deeply conserved gene regulatory networks.</title>
        <authorList>
            <person name="Dillman A.R."/>
            <person name="Macchietto M."/>
            <person name="Porter C.F."/>
            <person name="Rogers A."/>
            <person name="Williams B."/>
            <person name="Antoshechkin I."/>
            <person name="Lee M.M."/>
            <person name="Goodwin Z."/>
            <person name="Lu X."/>
            <person name="Lewis E.E."/>
            <person name="Goodrich-Blair H."/>
            <person name="Stock S.P."/>
            <person name="Adams B.J."/>
            <person name="Sternberg P.W."/>
            <person name="Mortazavi A."/>
        </authorList>
    </citation>
    <scope>NUCLEOTIDE SEQUENCE [LARGE SCALE GENOMIC DNA]</scope>
    <source>
        <strain evidence="4 5">ALL</strain>
    </source>
</reference>
<sequence>MAATAPPSAAAPPAAGAPQKSVIAAPPAVGGAVSAVNRPDEPPFQLKLEPEKLIFRGDKLNEGSTTVEVKLTNTTKDRHSFKVKCTSNEIFRVRPPLGYVDGEQTQSIKITFATKNGAVPDSTKHFFAFYHLKSAETKPARQVWTATTKPEGVKRILVAFEKEDGSPATTGAGAPAAPAAAAPADGAKDAKDTKDAKDAPPAPAKDAAPAA</sequence>
<proteinExistence type="predicted"/>
<evidence type="ECO:0000256" key="2">
    <source>
        <dbReference type="SAM" id="MobiDB-lite"/>
    </source>
</evidence>
<dbReference type="STRING" id="34508.A0A4U5MSV6"/>
<dbReference type="Proteomes" id="UP000298663">
    <property type="component" value="Unassembled WGS sequence"/>
</dbReference>
<evidence type="ECO:0000313" key="5">
    <source>
        <dbReference type="Proteomes" id="UP000298663"/>
    </source>
</evidence>
<dbReference type="Pfam" id="PF00635">
    <property type="entry name" value="Motile_Sperm"/>
    <property type="match status" value="1"/>
</dbReference>
<dbReference type="InterPro" id="IPR013783">
    <property type="entry name" value="Ig-like_fold"/>
</dbReference>
<keyword evidence="1" id="KW-0963">Cytoplasm</keyword>
<accession>A0A4U5MSV6</accession>
<dbReference type="Gene3D" id="2.60.40.10">
    <property type="entry name" value="Immunoglobulins"/>
    <property type="match status" value="1"/>
</dbReference>
<keyword evidence="1" id="KW-0206">Cytoskeleton</keyword>
<dbReference type="SUPFAM" id="SSF49354">
    <property type="entry name" value="PapD-like"/>
    <property type="match status" value="1"/>
</dbReference>
<feature type="compositionally biased region" description="Basic and acidic residues" evidence="2">
    <location>
        <begin position="186"/>
        <end position="198"/>
    </location>
</feature>
<dbReference type="PANTHER" id="PTHR21513">
    <property type="entry name" value="MAJOR SPERM PROTEIN"/>
    <property type="match status" value="1"/>
</dbReference>
<name>A0A4U5MSV6_STECR</name>
<dbReference type="AlphaFoldDB" id="A0A4U5MSV6"/>
<feature type="compositionally biased region" description="Low complexity" evidence="2">
    <location>
        <begin position="167"/>
        <end position="185"/>
    </location>
</feature>
<dbReference type="PANTHER" id="PTHR21513:SF19">
    <property type="entry name" value="MAJOR SPERM PROTEIN"/>
    <property type="match status" value="1"/>
</dbReference>